<protein>
    <submittedName>
        <fullName evidence="2">Uncharacterized protein</fullName>
    </submittedName>
</protein>
<keyword evidence="3" id="KW-1185">Reference proteome</keyword>
<dbReference type="EMBL" id="ML977140">
    <property type="protein sequence ID" value="KAF1991222.1"/>
    <property type="molecule type" value="Genomic_DNA"/>
</dbReference>
<gene>
    <name evidence="2" type="ORF">K402DRAFT_459943</name>
</gene>
<sequence>MSRPWSKEDEENFMDFTDIDGPSDFIPYDKWDEVGPKYFTGQDGEPTWSSFKEWRLAKHNETSSSRPLPTADQFAKALMSMEWSSIEAVSNLEDIMNRLQPIALPPFWGENEDSPGEHQLRLLPCRCVIDHEESNEERGKDKRHMSKAGLGGFRIRKRRIFKWPIPSRERLRKFWQLGDVQILSEEGYWEYAHFVLVMSFHKVIDRDKPDAEPKHPVFLVYNWVQDFYGDCEDRKAIDTRINATSEELLGGKFCDATKEPFTYSALENDLQSVPHPNDLLELRSE</sequence>
<organism evidence="2 3">
    <name type="scientific">Aulographum hederae CBS 113979</name>
    <dbReference type="NCBI Taxonomy" id="1176131"/>
    <lineage>
        <taxon>Eukaryota</taxon>
        <taxon>Fungi</taxon>
        <taxon>Dikarya</taxon>
        <taxon>Ascomycota</taxon>
        <taxon>Pezizomycotina</taxon>
        <taxon>Dothideomycetes</taxon>
        <taxon>Pleosporomycetidae</taxon>
        <taxon>Aulographales</taxon>
        <taxon>Aulographaceae</taxon>
    </lineage>
</organism>
<accession>A0A6G1HDU4</accession>
<evidence type="ECO:0000313" key="2">
    <source>
        <dbReference type="EMBL" id="KAF1991222.1"/>
    </source>
</evidence>
<name>A0A6G1HDU4_9PEZI</name>
<feature type="region of interest" description="Disordered" evidence="1">
    <location>
        <begin position="1"/>
        <end position="20"/>
    </location>
</feature>
<evidence type="ECO:0000313" key="3">
    <source>
        <dbReference type="Proteomes" id="UP000800041"/>
    </source>
</evidence>
<proteinExistence type="predicted"/>
<dbReference type="Proteomes" id="UP000800041">
    <property type="component" value="Unassembled WGS sequence"/>
</dbReference>
<reference evidence="2" key="1">
    <citation type="journal article" date="2020" name="Stud. Mycol.">
        <title>101 Dothideomycetes genomes: a test case for predicting lifestyles and emergence of pathogens.</title>
        <authorList>
            <person name="Haridas S."/>
            <person name="Albert R."/>
            <person name="Binder M."/>
            <person name="Bloem J."/>
            <person name="Labutti K."/>
            <person name="Salamov A."/>
            <person name="Andreopoulos B."/>
            <person name="Baker S."/>
            <person name="Barry K."/>
            <person name="Bills G."/>
            <person name="Bluhm B."/>
            <person name="Cannon C."/>
            <person name="Castanera R."/>
            <person name="Culley D."/>
            <person name="Daum C."/>
            <person name="Ezra D."/>
            <person name="Gonzalez J."/>
            <person name="Henrissat B."/>
            <person name="Kuo A."/>
            <person name="Liang C."/>
            <person name="Lipzen A."/>
            <person name="Lutzoni F."/>
            <person name="Magnuson J."/>
            <person name="Mondo S."/>
            <person name="Nolan M."/>
            <person name="Ohm R."/>
            <person name="Pangilinan J."/>
            <person name="Park H.-J."/>
            <person name="Ramirez L."/>
            <person name="Alfaro M."/>
            <person name="Sun H."/>
            <person name="Tritt A."/>
            <person name="Yoshinaga Y."/>
            <person name="Zwiers L.-H."/>
            <person name="Turgeon B."/>
            <person name="Goodwin S."/>
            <person name="Spatafora J."/>
            <person name="Crous P."/>
            <person name="Grigoriev I."/>
        </authorList>
    </citation>
    <scope>NUCLEOTIDE SEQUENCE</scope>
    <source>
        <strain evidence="2">CBS 113979</strain>
    </source>
</reference>
<evidence type="ECO:0000256" key="1">
    <source>
        <dbReference type="SAM" id="MobiDB-lite"/>
    </source>
</evidence>
<dbReference type="AlphaFoldDB" id="A0A6G1HDU4"/>